<gene>
    <name evidence="1" type="ORF">GCM10010124_10590</name>
</gene>
<dbReference type="InterPro" id="IPR003329">
    <property type="entry name" value="Cytidylyl_trans"/>
</dbReference>
<dbReference type="RefSeq" id="WP_189113062.1">
    <property type="nucleotide sequence ID" value="NZ_BMQC01000003.1"/>
</dbReference>
<evidence type="ECO:0008006" key="3">
    <source>
        <dbReference type="Google" id="ProtNLM"/>
    </source>
</evidence>
<reference evidence="1" key="2">
    <citation type="submission" date="2020-09" db="EMBL/GenBank/DDBJ databases">
        <authorList>
            <person name="Sun Q."/>
            <person name="Ohkuma M."/>
        </authorList>
    </citation>
    <scope>NUCLEOTIDE SEQUENCE</scope>
    <source>
        <strain evidence="1">JCM 3091</strain>
    </source>
</reference>
<evidence type="ECO:0000313" key="2">
    <source>
        <dbReference type="Proteomes" id="UP000662200"/>
    </source>
</evidence>
<dbReference type="Proteomes" id="UP000662200">
    <property type="component" value="Unassembled WGS sequence"/>
</dbReference>
<dbReference type="Pfam" id="PF02348">
    <property type="entry name" value="CTP_transf_3"/>
    <property type="match status" value="1"/>
</dbReference>
<sequence length="240" mass="25690">MVRVVGIIQARMAANGLPGQILQTLSGRTVLDRMIRAAHDSAALDDLLVLTGDEEVDDAIVDEALRLGVAVHRSADPDVLRAHLDALAAYPADVVVPFDADCPLVDPELIALAVRVFRTVPHLDYVSTAFTQTLPIGMDVEVVAADTLARVDALAEGEARGSVTGYVAAHLDDFRVMGLTLPPDRSHLRLAIDSMEDWALISMVVSHFGDNAVPVDKLVEWLDANPAVRALNARVPARAA</sequence>
<accession>A0A8J3BJS8</accession>
<evidence type="ECO:0000313" key="1">
    <source>
        <dbReference type="EMBL" id="GGK19854.1"/>
    </source>
</evidence>
<proteinExistence type="predicted"/>
<name>A0A8J3BJS8_9ACTN</name>
<dbReference type="PANTHER" id="PTHR42866:SF1">
    <property type="entry name" value="SPORE COAT POLYSACCHARIDE BIOSYNTHESIS PROTEIN SPSF"/>
    <property type="match status" value="1"/>
</dbReference>
<dbReference type="GO" id="GO:0005829">
    <property type="term" value="C:cytosol"/>
    <property type="evidence" value="ECO:0007669"/>
    <property type="project" value="TreeGrafter"/>
</dbReference>
<protein>
    <recommendedName>
        <fullName evidence="3">Acylneuraminate cytidylyltransferase</fullName>
    </recommendedName>
</protein>
<dbReference type="PANTHER" id="PTHR42866">
    <property type="entry name" value="3-DEOXY-MANNO-OCTULOSONATE CYTIDYLYLTRANSFERASE"/>
    <property type="match status" value="1"/>
</dbReference>
<comment type="caution">
    <text evidence="1">The sequence shown here is derived from an EMBL/GenBank/DDBJ whole genome shotgun (WGS) entry which is preliminary data.</text>
</comment>
<dbReference type="AlphaFoldDB" id="A0A8J3BJS8"/>
<dbReference type="InterPro" id="IPR029044">
    <property type="entry name" value="Nucleotide-diphossugar_trans"/>
</dbReference>
<dbReference type="Gene3D" id="3.90.550.10">
    <property type="entry name" value="Spore Coat Polysaccharide Biosynthesis Protein SpsA, Chain A"/>
    <property type="match status" value="1"/>
</dbReference>
<dbReference type="EMBL" id="BMQC01000003">
    <property type="protein sequence ID" value="GGK19854.1"/>
    <property type="molecule type" value="Genomic_DNA"/>
</dbReference>
<organism evidence="1 2">
    <name type="scientific">Pilimelia terevasa</name>
    <dbReference type="NCBI Taxonomy" id="53372"/>
    <lineage>
        <taxon>Bacteria</taxon>
        <taxon>Bacillati</taxon>
        <taxon>Actinomycetota</taxon>
        <taxon>Actinomycetes</taxon>
        <taxon>Micromonosporales</taxon>
        <taxon>Micromonosporaceae</taxon>
        <taxon>Pilimelia</taxon>
    </lineage>
</organism>
<reference evidence="1" key="1">
    <citation type="journal article" date="2014" name="Int. J. Syst. Evol. Microbiol.">
        <title>Complete genome sequence of Corynebacterium casei LMG S-19264T (=DSM 44701T), isolated from a smear-ripened cheese.</title>
        <authorList>
            <consortium name="US DOE Joint Genome Institute (JGI-PGF)"/>
            <person name="Walter F."/>
            <person name="Albersmeier A."/>
            <person name="Kalinowski J."/>
            <person name="Ruckert C."/>
        </authorList>
    </citation>
    <scope>NUCLEOTIDE SEQUENCE</scope>
    <source>
        <strain evidence="1">JCM 3091</strain>
    </source>
</reference>
<keyword evidence="2" id="KW-1185">Reference proteome</keyword>
<dbReference type="SUPFAM" id="SSF53448">
    <property type="entry name" value="Nucleotide-diphospho-sugar transferases"/>
    <property type="match status" value="1"/>
</dbReference>